<evidence type="ECO:0000313" key="4">
    <source>
        <dbReference type="EMBL" id="TQL57026.1"/>
    </source>
</evidence>
<accession>A0A542Z9M5</accession>
<dbReference type="Gene3D" id="3.40.710.10">
    <property type="entry name" value="DD-peptidase/beta-lactamase superfamily"/>
    <property type="match status" value="1"/>
</dbReference>
<dbReference type="EMBL" id="VFOQ01000002">
    <property type="protein sequence ID" value="TQL57026.1"/>
    <property type="molecule type" value="Genomic_DNA"/>
</dbReference>
<evidence type="ECO:0000256" key="1">
    <source>
        <dbReference type="ARBA" id="ARBA00022801"/>
    </source>
</evidence>
<dbReference type="PANTHER" id="PTHR43283">
    <property type="entry name" value="BETA-LACTAMASE-RELATED"/>
    <property type="match status" value="1"/>
</dbReference>
<comment type="caution">
    <text evidence="4">The sequence shown here is derived from an EMBL/GenBank/DDBJ whole genome shotgun (WGS) entry which is preliminary data.</text>
</comment>
<sequence>MAPRRTLGAGLLALVVGCSLMASTPATASTAASAHAHDDARRSGRFDAPFTGFAPAGTVLRQRTPEQLGMDRAPLDASFARIRGWEEPSRSTHPLYAGAVALVGHDGAVVRTEASGWALRYADAQGTELPRDQWQPMREDTLFDLASVSKLFTSIMVMQQVERGAIDLDAPVATYLPAFAANGKDAITVRQLLTHTSGLPAWLPLWSARPDKASRIQMVMDAKPSHAPGTTYLYSDLNLITLGVLVERQAGQGLDQVLRERVTGPLGMTDTGYNPTDRARAAATEFEASPPRGMVQGEVHDENAWSLGGVAGHAGVFSTAHDLAVLAQALLNGGTYRGHRVLSKDSVRQMITNMNQAFPGDSHGLGFELDQRWYMSGLSSPTTAGHTGFTGTSIVIDFMSRSFAILLTNRVHPSRSWGSNNPARREIAQGLALSLGVEPRHGRTEWWSGTADATTATLTTPVLAGADPSRLSFDLFVDTEESDPLTLESSTDGGQTWTPLPFTVRDRGEVRSTDGTVATSGTRRWVQAAAEVPAGPVQVRWRYATDALYAGRGVFVDGVRVVGDRGVLLDSERRPDALVAQGWSVVSR</sequence>
<dbReference type="GO" id="GO:0016787">
    <property type="term" value="F:hydrolase activity"/>
    <property type="evidence" value="ECO:0007669"/>
    <property type="project" value="UniProtKB-KW"/>
</dbReference>
<dbReference type="SUPFAM" id="SSF56601">
    <property type="entry name" value="beta-lactamase/transpeptidase-like"/>
    <property type="match status" value="1"/>
</dbReference>
<evidence type="ECO:0000259" key="3">
    <source>
        <dbReference type="Pfam" id="PF00144"/>
    </source>
</evidence>
<feature type="chain" id="PRO_5021994517" evidence="2">
    <location>
        <begin position="29"/>
        <end position="588"/>
    </location>
</feature>
<dbReference type="Proteomes" id="UP000319514">
    <property type="component" value="Unassembled WGS sequence"/>
</dbReference>
<feature type="signal peptide" evidence="2">
    <location>
        <begin position="1"/>
        <end position="28"/>
    </location>
</feature>
<dbReference type="RefSeq" id="WP_246092613.1">
    <property type="nucleotide sequence ID" value="NZ_BAAAKX010000019.1"/>
</dbReference>
<keyword evidence="2" id="KW-0732">Signal</keyword>
<evidence type="ECO:0000313" key="5">
    <source>
        <dbReference type="Proteomes" id="UP000319514"/>
    </source>
</evidence>
<protein>
    <submittedName>
        <fullName evidence="4">CubicO group peptidase (Beta-lactamase class C family)</fullName>
    </submittedName>
</protein>
<dbReference type="InterPro" id="IPR050789">
    <property type="entry name" value="Diverse_Enzym_Activities"/>
</dbReference>
<reference evidence="4 5" key="1">
    <citation type="submission" date="2019-06" db="EMBL/GenBank/DDBJ databases">
        <title>Sequencing the genomes of 1000 actinobacteria strains.</title>
        <authorList>
            <person name="Klenk H.-P."/>
        </authorList>
    </citation>
    <scope>NUCLEOTIDE SEQUENCE [LARGE SCALE GENOMIC DNA]</scope>
    <source>
        <strain evidence="4 5">DSM 18082</strain>
    </source>
</reference>
<dbReference type="PROSITE" id="PS51257">
    <property type="entry name" value="PROKAR_LIPOPROTEIN"/>
    <property type="match status" value="1"/>
</dbReference>
<dbReference type="InterPro" id="IPR012338">
    <property type="entry name" value="Beta-lactam/transpept-like"/>
</dbReference>
<keyword evidence="1" id="KW-0378">Hydrolase</keyword>
<feature type="domain" description="Beta-lactamase-related" evidence="3">
    <location>
        <begin position="97"/>
        <end position="428"/>
    </location>
</feature>
<dbReference type="Gene3D" id="2.60.120.260">
    <property type="entry name" value="Galactose-binding domain-like"/>
    <property type="match status" value="1"/>
</dbReference>
<keyword evidence="5" id="KW-1185">Reference proteome</keyword>
<organism evidence="4 5">
    <name type="scientific">Oryzihumus leptocrescens</name>
    <dbReference type="NCBI Taxonomy" id="297536"/>
    <lineage>
        <taxon>Bacteria</taxon>
        <taxon>Bacillati</taxon>
        <taxon>Actinomycetota</taxon>
        <taxon>Actinomycetes</taxon>
        <taxon>Micrococcales</taxon>
        <taxon>Intrasporangiaceae</taxon>
        <taxon>Oryzihumus</taxon>
    </lineage>
</organism>
<gene>
    <name evidence="4" type="ORF">FB474_3796</name>
</gene>
<dbReference type="Pfam" id="PF00144">
    <property type="entry name" value="Beta-lactamase"/>
    <property type="match status" value="1"/>
</dbReference>
<dbReference type="PANTHER" id="PTHR43283:SF11">
    <property type="entry name" value="BETA-LACTAMASE-RELATED DOMAIN-CONTAINING PROTEIN"/>
    <property type="match status" value="1"/>
</dbReference>
<evidence type="ECO:0000256" key="2">
    <source>
        <dbReference type="SAM" id="SignalP"/>
    </source>
</evidence>
<dbReference type="InterPro" id="IPR001466">
    <property type="entry name" value="Beta-lactam-related"/>
</dbReference>
<dbReference type="AlphaFoldDB" id="A0A542Z9M5"/>
<proteinExistence type="predicted"/>
<name>A0A542Z9M5_9MICO</name>
<dbReference type="Pfam" id="PF20773">
    <property type="entry name" value="InhA-like_MAM"/>
    <property type="match status" value="1"/>
</dbReference>